<dbReference type="Proteomes" id="UP000280586">
    <property type="component" value="Chromosome"/>
</dbReference>
<dbReference type="AlphaFoldDB" id="A0A9N7PIR6"/>
<evidence type="ECO:0000313" key="1">
    <source>
        <dbReference type="EMBL" id="AYE33945.1"/>
    </source>
</evidence>
<keyword evidence="4" id="KW-1185">Reference proteome</keyword>
<name>A0A9N7PIR6_CLOSE</name>
<reference evidence="1 3" key="1">
    <citation type="submission" date="2017-09" db="EMBL/GenBank/DDBJ databases">
        <authorList>
            <person name="Thomas P."/>
            <person name="Seyboldt C."/>
        </authorList>
    </citation>
    <scope>NUCLEOTIDE SEQUENCE [LARGE SCALE GENOMIC DNA]</scope>
    <source>
        <strain evidence="1 3">DSM 7534</strain>
    </source>
</reference>
<proteinExistence type="predicted"/>
<organism evidence="1 3">
    <name type="scientific">Clostridium septicum</name>
    <dbReference type="NCBI Taxonomy" id="1504"/>
    <lineage>
        <taxon>Bacteria</taxon>
        <taxon>Bacillati</taxon>
        <taxon>Bacillota</taxon>
        <taxon>Clostridia</taxon>
        <taxon>Eubacteriales</taxon>
        <taxon>Clostridiaceae</taxon>
        <taxon>Clostridium</taxon>
    </lineage>
</organism>
<dbReference type="Proteomes" id="UP001055437">
    <property type="component" value="Chromosome"/>
</dbReference>
<dbReference type="GeneID" id="303560110"/>
<reference evidence="2" key="2">
    <citation type="submission" date="2022-06" db="EMBL/GenBank/DDBJ databases">
        <authorList>
            <person name="Holder M.E."/>
            <person name="Ajami N.J."/>
            <person name="Petrosino J.F."/>
        </authorList>
    </citation>
    <scope>NUCLEOTIDE SEQUENCE</scope>
    <source>
        <strain evidence="2">RMA 8861</strain>
    </source>
</reference>
<dbReference type="OrthoDB" id="1912553at2"/>
<evidence type="ECO:0000313" key="2">
    <source>
        <dbReference type="EMBL" id="USS00509.1"/>
    </source>
</evidence>
<sequence length="144" mass="16583">MKNELKALQNEENKIIIKCYREVKNTEVVLSFLTSFVMASEIFSPSGEVISDYVLTATNKNLYIEEIYHAPYGGVADVANSYKIPFESIEEFKVEKKDELEYITIVAEKKPAFLSRKKRMLSLIHKDPLNENKAMKMKELIGKI</sequence>
<evidence type="ECO:0000313" key="4">
    <source>
        <dbReference type="Proteomes" id="UP001055437"/>
    </source>
</evidence>
<dbReference type="RefSeq" id="WP_066677983.1">
    <property type="nucleotide sequence ID" value="NZ_CABMIZ010000034.1"/>
</dbReference>
<dbReference type="EMBL" id="CP099799">
    <property type="protein sequence ID" value="USS00509.1"/>
    <property type="molecule type" value="Genomic_DNA"/>
</dbReference>
<dbReference type="EMBL" id="CP023671">
    <property type="protein sequence ID" value="AYE33945.1"/>
    <property type="molecule type" value="Genomic_DNA"/>
</dbReference>
<protein>
    <submittedName>
        <fullName evidence="1">Uncharacterized protein</fullName>
    </submittedName>
</protein>
<dbReference type="KEGG" id="csep:CP523_05380"/>
<gene>
    <name evidence="1" type="ORF">CP523_05380</name>
    <name evidence="2" type="ORF">NH397_13625</name>
</gene>
<evidence type="ECO:0000313" key="3">
    <source>
        <dbReference type="Proteomes" id="UP000280586"/>
    </source>
</evidence>
<accession>A0A9N7PIR6</accession>